<sequence>MSDFETYYDQHLFEAELQTRAERLVDLLNQGQLPQAMDEVQELNEMRHRALYHEVGTLTRAVHNAIVGFTDDVSSAELLQDSKQHIASISDATERLSYVIELTETNAHKTIDQVDDALRYVALIEQDVVRRQELIDELAALKQDHPQLEALYEKACRYAVDHSVTLASLKESLMGILLAQEYQDITGQLIKRVIQLVADIEEKLVGLMAVASRVNSLGALATSKAVAGATSADVSASAERSEAKGEGPQMKGRNEGAVASNQDDVDDLLSSLGF</sequence>
<evidence type="ECO:0000256" key="2">
    <source>
        <dbReference type="ARBA" id="ARBA00005908"/>
    </source>
</evidence>
<dbReference type="GO" id="GO:0050920">
    <property type="term" value="P:regulation of chemotaxis"/>
    <property type="evidence" value="ECO:0007669"/>
    <property type="project" value="InterPro"/>
</dbReference>
<evidence type="ECO:0000256" key="8">
    <source>
        <dbReference type="ARBA" id="ARBA00022912"/>
    </source>
</evidence>
<dbReference type="PIRSF" id="PIRSF002884">
    <property type="entry name" value="CheZ"/>
    <property type="match status" value="1"/>
</dbReference>
<dbReference type="PANTHER" id="PTHR43693">
    <property type="entry name" value="PROTEIN PHOSPHATASE CHEZ"/>
    <property type="match status" value="1"/>
</dbReference>
<reference evidence="14 15" key="1">
    <citation type="submission" date="2018-11" db="EMBL/GenBank/DDBJ databases">
        <title>The draft genome sequence of Amphritea opalescens ANRC-JH13T.</title>
        <authorList>
            <person name="Fang Z."/>
            <person name="Zhang Y."/>
            <person name="Han X."/>
        </authorList>
    </citation>
    <scope>NUCLEOTIDE SEQUENCE [LARGE SCALE GENOMIC DNA]</scope>
    <source>
        <strain evidence="14 15">ANRC-JH13</strain>
    </source>
</reference>
<dbReference type="EC" id="3.1.3.-" evidence="10"/>
<keyword evidence="6 10" id="KW-0283">Flagellar rotation</keyword>
<comment type="function">
    <text evidence="10">Plays an important role in bacterial chemotaxis signal transduction pathway by accelerating the dephosphorylation of phosphorylated CheY (CheY-P).</text>
</comment>
<evidence type="ECO:0000256" key="4">
    <source>
        <dbReference type="ARBA" id="ARBA00022490"/>
    </source>
</evidence>
<evidence type="ECO:0000256" key="1">
    <source>
        <dbReference type="ARBA" id="ARBA00004496"/>
    </source>
</evidence>
<dbReference type="GO" id="GO:0004721">
    <property type="term" value="F:phosphoprotein phosphatase activity"/>
    <property type="evidence" value="ECO:0007669"/>
    <property type="project" value="UniProtKB-KW"/>
</dbReference>
<evidence type="ECO:0000256" key="9">
    <source>
        <dbReference type="ARBA" id="ARBA00029599"/>
    </source>
</evidence>
<feature type="region of interest" description="Disordered" evidence="13">
    <location>
        <begin position="231"/>
        <end position="274"/>
    </location>
</feature>
<keyword evidence="4 10" id="KW-0963">Cytoplasm</keyword>
<dbReference type="GO" id="GO:0005737">
    <property type="term" value="C:cytoplasm"/>
    <property type="evidence" value="ECO:0007669"/>
    <property type="project" value="UniProtKB-SubCell"/>
</dbReference>
<keyword evidence="15" id="KW-1185">Reference proteome</keyword>
<keyword evidence="8 10" id="KW-0904">Protein phosphatase</keyword>
<keyword evidence="5 10" id="KW-0145">Chemotaxis</keyword>
<evidence type="ECO:0000256" key="13">
    <source>
        <dbReference type="SAM" id="MobiDB-lite"/>
    </source>
</evidence>
<comment type="subunit">
    <text evidence="10">Homodimer.</text>
</comment>
<comment type="caution">
    <text evidence="14">The sequence shown here is derived from an EMBL/GenBank/DDBJ whole genome shotgun (WGS) entry which is preliminary data.</text>
</comment>
<dbReference type="Proteomes" id="UP000283087">
    <property type="component" value="Unassembled WGS sequence"/>
</dbReference>
<dbReference type="Pfam" id="PF04344">
    <property type="entry name" value="CheZ"/>
    <property type="match status" value="1"/>
</dbReference>
<dbReference type="OrthoDB" id="9773007at2"/>
<name>A0A430KU26_9GAMM</name>
<organism evidence="14 15">
    <name type="scientific">Amphritea opalescens</name>
    <dbReference type="NCBI Taxonomy" id="2490544"/>
    <lineage>
        <taxon>Bacteria</taxon>
        <taxon>Pseudomonadati</taxon>
        <taxon>Pseudomonadota</taxon>
        <taxon>Gammaproteobacteria</taxon>
        <taxon>Oceanospirillales</taxon>
        <taxon>Oceanospirillaceae</taxon>
        <taxon>Amphritea</taxon>
    </lineage>
</organism>
<keyword evidence="7 10" id="KW-0378">Hydrolase</keyword>
<evidence type="ECO:0000256" key="10">
    <source>
        <dbReference type="PIRNR" id="PIRNR002884"/>
    </source>
</evidence>
<evidence type="ECO:0000256" key="12">
    <source>
        <dbReference type="SAM" id="Coils"/>
    </source>
</evidence>
<dbReference type="PANTHER" id="PTHR43693:SF1">
    <property type="entry name" value="PROTEIN PHOSPHATASE CHEZ"/>
    <property type="match status" value="1"/>
</dbReference>
<feature type="coiled-coil region" evidence="12">
    <location>
        <begin position="124"/>
        <end position="151"/>
    </location>
</feature>
<dbReference type="RefSeq" id="WP_126157418.1">
    <property type="nucleotide sequence ID" value="NZ_RQXW01000003.1"/>
</dbReference>
<evidence type="ECO:0000256" key="6">
    <source>
        <dbReference type="ARBA" id="ARBA00022779"/>
    </source>
</evidence>
<evidence type="ECO:0000313" key="15">
    <source>
        <dbReference type="Proteomes" id="UP000283087"/>
    </source>
</evidence>
<dbReference type="EMBL" id="RQXW01000003">
    <property type="protein sequence ID" value="RTE66833.1"/>
    <property type="molecule type" value="Genomic_DNA"/>
</dbReference>
<evidence type="ECO:0000256" key="3">
    <source>
        <dbReference type="ARBA" id="ARBA00018484"/>
    </source>
</evidence>
<protein>
    <recommendedName>
        <fullName evidence="3 10">Protein phosphatase CheZ</fullName>
        <ecNumber evidence="10">3.1.3.-</ecNumber>
    </recommendedName>
    <alternativeName>
        <fullName evidence="9 10">Chemotaxis protein CheZ</fullName>
    </alternativeName>
</protein>
<dbReference type="GO" id="GO:0006935">
    <property type="term" value="P:chemotaxis"/>
    <property type="evidence" value="ECO:0007669"/>
    <property type="project" value="UniProtKB-KW"/>
</dbReference>
<dbReference type="AlphaFoldDB" id="A0A430KU26"/>
<evidence type="ECO:0000256" key="11">
    <source>
        <dbReference type="PIRSR" id="PIRSR002884-1"/>
    </source>
</evidence>
<comment type="similarity">
    <text evidence="2 10">Belongs to the CheZ family.</text>
</comment>
<accession>A0A430KU26</accession>
<evidence type="ECO:0000256" key="7">
    <source>
        <dbReference type="ARBA" id="ARBA00022801"/>
    </source>
</evidence>
<dbReference type="SUPFAM" id="SSF75708">
    <property type="entry name" value="Chemotaxis phosphatase CheZ"/>
    <property type="match status" value="1"/>
</dbReference>
<evidence type="ECO:0000313" key="14">
    <source>
        <dbReference type="EMBL" id="RTE66833.1"/>
    </source>
</evidence>
<dbReference type="Gene3D" id="1.10.287.500">
    <property type="entry name" value="Helix hairpin bin"/>
    <property type="match status" value="1"/>
</dbReference>
<proteinExistence type="inferred from homology"/>
<dbReference type="GO" id="GO:0009288">
    <property type="term" value="C:bacterial-type flagellum"/>
    <property type="evidence" value="ECO:0007669"/>
    <property type="project" value="InterPro"/>
</dbReference>
<dbReference type="InterPro" id="IPR007439">
    <property type="entry name" value="Chemotax_Pase_CheZ"/>
</dbReference>
<feature type="site" description="Enhances dephosphorylation of CheY-P" evidence="11">
    <location>
        <position position="188"/>
    </location>
</feature>
<dbReference type="GO" id="GO:0097588">
    <property type="term" value="P:archaeal or bacterial-type flagellum-dependent cell motility"/>
    <property type="evidence" value="ECO:0007669"/>
    <property type="project" value="UniProtKB-KW"/>
</dbReference>
<keyword evidence="12" id="KW-0175">Coiled coil</keyword>
<gene>
    <name evidence="14" type="ORF">EH243_04295</name>
</gene>
<evidence type="ECO:0000256" key="5">
    <source>
        <dbReference type="ARBA" id="ARBA00022500"/>
    </source>
</evidence>
<comment type="subcellular location">
    <subcellularLocation>
        <location evidence="1 10">Cytoplasm</location>
    </subcellularLocation>
</comment>
<dbReference type="InterPro" id="IPR050992">
    <property type="entry name" value="CheZ_family_phosphatases"/>
</dbReference>